<accession>A0A8S3JRC5</accession>
<dbReference type="AlphaFoldDB" id="A0A8S3JRC5"/>
<dbReference type="Proteomes" id="UP000681720">
    <property type="component" value="Unassembled WGS sequence"/>
</dbReference>
<name>A0A8S3JRC5_9BILA</name>
<organism evidence="1 2">
    <name type="scientific">Rotaria magnacalcarata</name>
    <dbReference type="NCBI Taxonomy" id="392030"/>
    <lineage>
        <taxon>Eukaryota</taxon>
        <taxon>Metazoa</taxon>
        <taxon>Spiralia</taxon>
        <taxon>Gnathifera</taxon>
        <taxon>Rotifera</taxon>
        <taxon>Eurotatoria</taxon>
        <taxon>Bdelloidea</taxon>
        <taxon>Philodinida</taxon>
        <taxon>Philodinidae</taxon>
        <taxon>Rotaria</taxon>
    </lineage>
</organism>
<dbReference type="EMBL" id="CAJOBJ010368378">
    <property type="protein sequence ID" value="CAF5222211.1"/>
    <property type="molecule type" value="Genomic_DNA"/>
</dbReference>
<proteinExistence type="predicted"/>
<evidence type="ECO:0000313" key="2">
    <source>
        <dbReference type="Proteomes" id="UP000681720"/>
    </source>
</evidence>
<feature type="non-terminal residue" evidence="1">
    <location>
        <position position="1"/>
    </location>
</feature>
<reference evidence="1" key="1">
    <citation type="submission" date="2021-02" db="EMBL/GenBank/DDBJ databases">
        <authorList>
            <person name="Nowell W R."/>
        </authorList>
    </citation>
    <scope>NUCLEOTIDE SEQUENCE</scope>
</reference>
<protein>
    <submittedName>
        <fullName evidence="1">Uncharacterized protein</fullName>
    </submittedName>
</protein>
<evidence type="ECO:0000313" key="1">
    <source>
        <dbReference type="EMBL" id="CAF5222211.1"/>
    </source>
</evidence>
<gene>
    <name evidence="1" type="ORF">GIL414_LOCUS84953</name>
</gene>
<sequence>MFESMITNHNDSFLNETTYYTDAGPDFAGSVEQLSHIKRFYVKILPNEPTNDLQSPINHPLSSIPTVQCRLPNARSSILNTSNELSILSVTSLTRWYSSFTRLRDAVRSTRAEYSKV</sequence>
<comment type="caution">
    <text evidence="1">The sequence shown here is derived from an EMBL/GenBank/DDBJ whole genome shotgun (WGS) entry which is preliminary data.</text>
</comment>